<reference evidence="2" key="2">
    <citation type="submission" date="2019-02" db="EMBL/GenBank/DDBJ databases">
        <authorList>
            <person name="Chen S.-C."/>
            <person name="Chien H.-H."/>
            <person name="Lai M.-C."/>
        </authorList>
    </citation>
    <scope>NUCLEOTIDE SEQUENCE</scope>
    <source>
        <strain evidence="2">N2F9704</strain>
    </source>
</reference>
<dbReference type="AlphaFoldDB" id="A0A8A3S5Y2"/>
<dbReference type="EMBL" id="CP036172">
    <property type="protein sequence ID" value="QSZ67110.1"/>
    <property type="molecule type" value="Genomic_DNA"/>
</dbReference>
<proteinExistence type="predicted"/>
<dbReference type="InterPro" id="IPR011047">
    <property type="entry name" value="Quinoprotein_ADH-like_sf"/>
</dbReference>
<dbReference type="Gene3D" id="2.130.10.10">
    <property type="entry name" value="YVTN repeat-like/Quinoprotein amine dehydrogenase"/>
    <property type="match status" value="1"/>
</dbReference>
<feature type="domain" description="Pyrrolo-quinoline quinone repeat" evidence="1">
    <location>
        <begin position="256"/>
        <end position="379"/>
    </location>
</feature>
<name>A0A8A3S5Y2_9EURY</name>
<dbReference type="Gene3D" id="2.40.128.630">
    <property type="match status" value="1"/>
</dbReference>
<organism evidence="2 3">
    <name type="scientific">Methanofollis aquaemaris</name>
    <dbReference type="NCBI Taxonomy" id="126734"/>
    <lineage>
        <taxon>Archaea</taxon>
        <taxon>Methanobacteriati</taxon>
        <taxon>Methanobacteriota</taxon>
        <taxon>Stenosarchaea group</taxon>
        <taxon>Methanomicrobia</taxon>
        <taxon>Methanomicrobiales</taxon>
        <taxon>Methanomicrobiaceae</taxon>
        <taxon>Methanofollis</taxon>
    </lineage>
</organism>
<dbReference type="PANTHER" id="PTHR34512">
    <property type="entry name" value="CELL SURFACE PROTEIN"/>
    <property type="match status" value="1"/>
</dbReference>
<dbReference type="InterPro" id="IPR018391">
    <property type="entry name" value="PQQ_b-propeller_rpt"/>
</dbReference>
<dbReference type="SMART" id="SM00564">
    <property type="entry name" value="PQQ"/>
    <property type="match status" value="8"/>
</dbReference>
<dbReference type="SUPFAM" id="SSF50998">
    <property type="entry name" value="Quinoprotein alcohol dehydrogenase-like"/>
    <property type="match status" value="2"/>
</dbReference>
<dbReference type="PANTHER" id="PTHR34512:SF30">
    <property type="entry name" value="OUTER MEMBRANE PROTEIN ASSEMBLY FACTOR BAMB"/>
    <property type="match status" value="1"/>
</dbReference>
<dbReference type="KEGG" id="maqe:RJ40_06155"/>
<evidence type="ECO:0000313" key="3">
    <source>
        <dbReference type="Proteomes" id="UP001042704"/>
    </source>
</evidence>
<feature type="domain" description="Pyrrolo-quinoline quinone repeat" evidence="1">
    <location>
        <begin position="42"/>
        <end position="191"/>
    </location>
</feature>
<evidence type="ECO:0000259" key="1">
    <source>
        <dbReference type="Pfam" id="PF13360"/>
    </source>
</evidence>
<protein>
    <recommendedName>
        <fullName evidence="1">Pyrrolo-quinoline quinone repeat domain-containing protein</fullName>
    </recommendedName>
</protein>
<dbReference type="InterPro" id="IPR002372">
    <property type="entry name" value="PQQ_rpt_dom"/>
</dbReference>
<dbReference type="Gene3D" id="2.40.10.480">
    <property type="match status" value="1"/>
</dbReference>
<gene>
    <name evidence="2" type="ORF">RJ40_06155</name>
</gene>
<dbReference type="InterPro" id="IPR015943">
    <property type="entry name" value="WD40/YVTN_repeat-like_dom_sf"/>
</dbReference>
<dbReference type="Gene3D" id="2.170.130.30">
    <property type="match status" value="1"/>
</dbReference>
<keyword evidence="3" id="KW-1185">Reference proteome</keyword>
<evidence type="ECO:0000313" key="2">
    <source>
        <dbReference type="EMBL" id="QSZ67110.1"/>
    </source>
</evidence>
<reference evidence="2" key="1">
    <citation type="journal article" date="2001" name="Int. J. Syst. Evol. Microbiol.">
        <title>Methanofollis aquaemaris sp. nov., a methanogen isolated from an aquaculture fish pond.</title>
        <authorList>
            <person name="Lai M.C."/>
            <person name="Chen S.C."/>
        </authorList>
    </citation>
    <scope>NUCLEOTIDE SEQUENCE</scope>
    <source>
        <strain evidence="2">N2F9704</strain>
    </source>
</reference>
<sequence length="634" mass="66051">MKHHSCAGMICILLILLIAPATADYLMFGADEARTGAISSGGPLTNATLWVAETAEYAEGSPAVHDGKVFVPTWPDMNFTDNEPMGLVCYDAGTGAELWTNELGGAAVGAVSGAAVADGHVYLGGTDGKLYCVDEETGATLWSSDTIDETGYFGLSSSPLIFNGKVYTLSASDSVLHEFSPDGDETWSFAIGGGAAYFVSPAAAGSKIYCSNMTALSCIDPATQKEVWNTTLQDVILSTPTVNENTLFCAAAIKTHAFDRETGDELWNVSIAGTSSSPALNGDSLYVGANDGLHCLDTITGAERWTFPSAKITVSPVVADETVYFATNEEAGSVYAVNATSGVEVWSYTLEAPGDGNFAAFYASSPAISDGVLYIGAEDNHFYAFGEGVPGPETIFDGTVSLTDTTFTFVPSNNVTGSYQVNRTTDLGALDAAADLGGFTFNASDAWYGSYGSFSLESINGIANEDWTQPAARSWSIFINNQSATRGLGGNTLKDGDLLAFFYCPVNQTTYAPLIEEADAVVRCRVSMTDATLSALKLTGGSRGGSVRADVTVSAVNGGGYVVVVSGTDGNGETLAGAGTVHLAAGQSAGIPVIVTIPLQARTGAYTLHAGIYHIEDYPQHCLFTSEGIECTVT</sequence>
<accession>A0A8A3S5Y2</accession>
<dbReference type="Proteomes" id="UP001042704">
    <property type="component" value="Chromosome"/>
</dbReference>
<dbReference type="Pfam" id="PF13360">
    <property type="entry name" value="PQQ_2"/>
    <property type="match status" value="2"/>
</dbReference>